<feature type="domain" description="HTH merR-type" evidence="2">
    <location>
        <begin position="33"/>
        <end position="91"/>
    </location>
</feature>
<organism evidence="3">
    <name type="scientific">freshwater metagenome</name>
    <dbReference type="NCBI Taxonomy" id="449393"/>
    <lineage>
        <taxon>unclassified sequences</taxon>
        <taxon>metagenomes</taxon>
        <taxon>ecological metagenomes</taxon>
    </lineage>
</organism>
<proteinExistence type="predicted"/>
<protein>
    <submittedName>
        <fullName evidence="3">Unannotated protein</fullName>
    </submittedName>
</protein>
<dbReference type="PANTHER" id="PTHR30204:SF89">
    <property type="entry name" value="HTH MERR-TYPE DOMAIN-CONTAINING PROTEIN"/>
    <property type="match status" value="1"/>
</dbReference>
<dbReference type="SUPFAM" id="SSF46955">
    <property type="entry name" value="Putative DNA-binding domain"/>
    <property type="match status" value="1"/>
</dbReference>
<dbReference type="InterPro" id="IPR000551">
    <property type="entry name" value="MerR-type_HTH_dom"/>
</dbReference>
<gene>
    <name evidence="3" type="ORF">UFOPK2373_00313</name>
</gene>
<dbReference type="Pfam" id="PF13411">
    <property type="entry name" value="MerR_1"/>
    <property type="match status" value="1"/>
</dbReference>
<evidence type="ECO:0000313" key="3">
    <source>
        <dbReference type="EMBL" id="CAB4681892.1"/>
    </source>
</evidence>
<name>A0A6J6N6T1_9ZZZZ</name>
<dbReference type="Gene3D" id="1.10.1660.10">
    <property type="match status" value="1"/>
</dbReference>
<evidence type="ECO:0000259" key="2">
    <source>
        <dbReference type="PROSITE" id="PS50937"/>
    </source>
</evidence>
<dbReference type="PANTHER" id="PTHR30204">
    <property type="entry name" value="REDOX-CYCLING DRUG-SENSING TRANSCRIPTIONAL ACTIVATOR SOXR"/>
    <property type="match status" value="1"/>
</dbReference>
<dbReference type="GO" id="GO:0003677">
    <property type="term" value="F:DNA binding"/>
    <property type="evidence" value="ECO:0007669"/>
    <property type="project" value="UniProtKB-KW"/>
</dbReference>
<dbReference type="AlphaFoldDB" id="A0A6J6N6T1"/>
<sequence length="227" mass="25276">MAVNEATSLFAPRPGKLHTIGRVIEILKSDFPDLSPSKIRFLEEQGLVNPLRTDSGYRKYSEADIDRVKLILELQRDKFLPLKVIRSYLDHLDAGKQPSLPTGTRRPSVNRKFSKLELIAESGINETLLAEAQANALIGVEPFEYSDIEIARSLMQLQRFGISARHLRGIKTAADRDLGLIQGVVASVKKQRDPAAKSRAAAYAAEIEAQFANIRSELIRSVIDKID</sequence>
<dbReference type="PROSITE" id="PS50937">
    <property type="entry name" value="HTH_MERR_2"/>
    <property type="match status" value="1"/>
</dbReference>
<dbReference type="GO" id="GO:0003700">
    <property type="term" value="F:DNA-binding transcription factor activity"/>
    <property type="evidence" value="ECO:0007669"/>
    <property type="project" value="InterPro"/>
</dbReference>
<keyword evidence="1" id="KW-0238">DNA-binding</keyword>
<dbReference type="InterPro" id="IPR047057">
    <property type="entry name" value="MerR_fam"/>
</dbReference>
<dbReference type="CDD" id="cd00592">
    <property type="entry name" value="HTH_MerR-like"/>
    <property type="match status" value="1"/>
</dbReference>
<reference evidence="3" key="1">
    <citation type="submission" date="2020-05" db="EMBL/GenBank/DDBJ databases">
        <authorList>
            <person name="Chiriac C."/>
            <person name="Salcher M."/>
            <person name="Ghai R."/>
            <person name="Kavagutti S V."/>
        </authorList>
    </citation>
    <scope>NUCLEOTIDE SEQUENCE</scope>
</reference>
<dbReference type="InterPro" id="IPR009061">
    <property type="entry name" value="DNA-bd_dom_put_sf"/>
</dbReference>
<dbReference type="EMBL" id="CAEZXL010000033">
    <property type="protein sequence ID" value="CAB4681892.1"/>
    <property type="molecule type" value="Genomic_DNA"/>
</dbReference>
<dbReference type="SMART" id="SM00422">
    <property type="entry name" value="HTH_MERR"/>
    <property type="match status" value="1"/>
</dbReference>
<accession>A0A6J6N6T1</accession>
<evidence type="ECO:0000256" key="1">
    <source>
        <dbReference type="ARBA" id="ARBA00023125"/>
    </source>
</evidence>